<dbReference type="InterPro" id="IPR017937">
    <property type="entry name" value="Thioredoxin_CS"/>
</dbReference>
<keyword evidence="4" id="KW-0472">Membrane</keyword>
<reference evidence="6 7" key="1">
    <citation type="submission" date="2019-02" db="EMBL/GenBank/DDBJ databases">
        <title>Genomic Encyclopedia of Type Strains, Phase IV (KMG-IV): sequencing the most valuable type-strain genomes for metagenomic binning, comparative biology and taxonomic classification.</title>
        <authorList>
            <person name="Goeker M."/>
        </authorList>
    </citation>
    <scope>NUCLEOTIDE SEQUENCE [LARGE SCALE GENOMIC DNA]</scope>
    <source>
        <strain evidence="6 7">DSM 19570</strain>
    </source>
</reference>
<sequence length="189" mass="20079">MSSSDPIPSAPPSPLRRVALFGGAALLATAAGAWFALQRRPGTTTASADAAAVLWSQSFDTPQGGVLHAADWRGKPLVLNFWATWCAPCVREFPQLERFHREFGPKGWQTVGLAIDGPTPVREFLQKLPVSFAIGLAGLSGTELAKQLGNERGGLPFTVVLDAEGRVLQRKLGETSFDELAGWARAAGA</sequence>
<dbReference type="SUPFAM" id="SSF52833">
    <property type="entry name" value="Thioredoxin-like"/>
    <property type="match status" value="1"/>
</dbReference>
<keyword evidence="2" id="KW-0201">Cytochrome c-type biogenesis</keyword>
<dbReference type="Proteomes" id="UP000293671">
    <property type="component" value="Unassembled WGS sequence"/>
</dbReference>
<proteinExistence type="predicted"/>
<keyword evidence="4" id="KW-1133">Transmembrane helix</keyword>
<keyword evidence="4" id="KW-0812">Transmembrane</keyword>
<dbReference type="GO" id="GO:0030313">
    <property type="term" value="C:cell envelope"/>
    <property type="evidence" value="ECO:0007669"/>
    <property type="project" value="UniProtKB-SubCell"/>
</dbReference>
<evidence type="ECO:0000313" key="7">
    <source>
        <dbReference type="Proteomes" id="UP000293671"/>
    </source>
</evidence>
<organism evidence="6 7">
    <name type="scientific">Rivibacter subsaxonicus</name>
    <dbReference type="NCBI Taxonomy" id="457575"/>
    <lineage>
        <taxon>Bacteria</taxon>
        <taxon>Pseudomonadati</taxon>
        <taxon>Pseudomonadota</taxon>
        <taxon>Betaproteobacteria</taxon>
        <taxon>Burkholderiales</taxon>
        <taxon>Rivibacter</taxon>
    </lineage>
</organism>
<feature type="transmembrane region" description="Helical" evidence="4">
    <location>
        <begin position="18"/>
        <end position="37"/>
    </location>
</feature>
<evidence type="ECO:0000313" key="6">
    <source>
        <dbReference type="EMBL" id="RZT95078.1"/>
    </source>
</evidence>
<evidence type="ECO:0000256" key="4">
    <source>
        <dbReference type="SAM" id="Phobius"/>
    </source>
</evidence>
<dbReference type="InterPro" id="IPR013740">
    <property type="entry name" value="Redoxin"/>
</dbReference>
<comment type="subcellular location">
    <subcellularLocation>
        <location evidence="1">Cell envelope</location>
    </subcellularLocation>
</comment>
<dbReference type="Gene3D" id="3.40.30.10">
    <property type="entry name" value="Glutaredoxin"/>
    <property type="match status" value="1"/>
</dbReference>
<dbReference type="AlphaFoldDB" id="A0A4Q7VGG1"/>
<comment type="caution">
    <text evidence="6">The sequence shown here is derived from an EMBL/GenBank/DDBJ whole genome shotgun (WGS) entry which is preliminary data.</text>
</comment>
<dbReference type="RefSeq" id="WP_130433195.1">
    <property type="nucleotide sequence ID" value="NZ_SHKP01000007.1"/>
</dbReference>
<dbReference type="InterPro" id="IPR050553">
    <property type="entry name" value="Thioredoxin_ResA/DsbE_sf"/>
</dbReference>
<protein>
    <submittedName>
        <fullName evidence="6">Thiol-disulfide isomerase/thioredoxin</fullName>
    </submittedName>
</protein>
<keyword evidence="6" id="KW-0413">Isomerase</keyword>
<keyword evidence="7" id="KW-1185">Reference proteome</keyword>
<evidence type="ECO:0000256" key="2">
    <source>
        <dbReference type="ARBA" id="ARBA00022748"/>
    </source>
</evidence>
<feature type="domain" description="Thioredoxin" evidence="5">
    <location>
        <begin position="39"/>
        <end position="189"/>
    </location>
</feature>
<dbReference type="Pfam" id="PF08534">
    <property type="entry name" value="Redoxin"/>
    <property type="match status" value="1"/>
</dbReference>
<accession>A0A4Q7VGG1</accession>
<dbReference type="CDD" id="cd02966">
    <property type="entry name" value="TlpA_like_family"/>
    <property type="match status" value="1"/>
</dbReference>
<gene>
    <name evidence="6" type="ORF">EV670_2826</name>
</gene>
<dbReference type="PROSITE" id="PS00194">
    <property type="entry name" value="THIOREDOXIN_1"/>
    <property type="match status" value="1"/>
</dbReference>
<name>A0A4Q7VGG1_9BURK</name>
<dbReference type="PANTHER" id="PTHR42852">
    <property type="entry name" value="THIOL:DISULFIDE INTERCHANGE PROTEIN DSBE"/>
    <property type="match status" value="1"/>
</dbReference>
<dbReference type="PANTHER" id="PTHR42852:SF13">
    <property type="entry name" value="PROTEIN DIPZ"/>
    <property type="match status" value="1"/>
</dbReference>
<evidence type="ECO:0000256" key="3">
    <source>
        <dbReference type="ARBA" id="ARBA00023284"/>
    </source>
</evidence>
<dbReference type="PROSITE" id="PS51352">
    <property type="entry name" value="THIOREDOXIN_2"/>
    <property type="match status" value="1"/>
</dbReference>
<dbReference type="GO" id="GO:0016853">
    <property type="term" value="F:isomerase activity"/>
    <property type="evidence" value="ECO:0007669"/>
    <property type="project" value="UniProtKB-KW"/>
</dbReference>
<dbReference type="InterPro" id="IPR036249">
    <property type="entry name" value="Thioredoxin-like_sf"/>
</dbReference>
<evidence type="ECO:0000259" key="5">
    <source>
        <dbReference type="PROSITE" id="PS51352"/>
    </source>
</evidence>
<dbReference type="GO" id="GO:0017004">
    <property type="term" value="P:cytochrome complex assembly"/>
    <property type="evidence" value="ECO:0007669"/>
    <property type="project" value="UniProtKB-KW"/>
</dbReference>
<dbReference type="GO" id="GO:0015036">
    <property type="term" value="F:disulfide oxidoreductase activity"/>
    <property type="evidence" value="ECO:0007669"/>
    <property type="project" value="UniProtKB-ARBA"/>
</dbReference>
<evidence type="ECO:0000256" key="1">
    <source>
        <dbReference type="ARBA" id="ARBA00004196"/>
    </source>
</evidence>
<keyword evidence="3" id="KW-0676">Redox-active center</keyword>
<dbReference type="OrthoDB" id="9811352at2"/>
<dbReference type="InterPro" id="IPR013766">
    <property type="entry name" value="Thioredoxin_domain"/>
</dbReference>
<dbReference type="EMBL" id="SHKP01000007">
    <property type="protein sequence ID" value="RZT95078.1"/>
    <property type="molecule type" value="Genomic_DNA"/>
</dbReference>